<feature type="binding site" description="axial binding residue" evidence="7">
    <location>
        <position position="362"/>
    </location>
    <ligand>
        <name>heme</name>
        <dbReference type="ChEBI" id="CHEBI:30413"/>
    </ligand>
    <ligandPart>
        <name>Fe</name>
        <dbReference type="ChEBI" id="CHEBI:18248"/>
    </ligandPart>
</feature>
<keyword evidence="8" id="KW-0503">Monooxygenase</keyword>
<dbReference type="AlphaFoldDB" id="A0AA88UXZ4"/>
<evidence type="ECO:0000256" key="7">
    <source>
        <dbReference type="PIRSR" id="PIRSR602401-1"/>
    </source>
</evidence>
<comment type="subcellular location">
    <subcellularLocation>
        <location evidence="1">Membrane</location>
        <topology evidence="1">Single-pass membrane protein</topology>
    </subcellularLocation>
</comment>
<dbReference type="InterPro" id="IPR036396">
    <property type="entry name" value="Cyt_P450_sf"/>
</dbReference>
<dbReference type="GO" id="GO:0005506">
    <property type="term" value="F:iron ion binding"/>
    <property type="evidence" value="ECO:0007669"/>
    <property type="project" value="InterPro"/>
</dbReference>
<comment type="similarity">
    <text evidence="8">Belongs to the cytochrome P450 family.</text>
</comment>
<evidence type="ECO:0000256" key="6">
    <source>
        <dbReference type="ARBA" id="ARBA00023136"/>
    </source>
</evidence>
<comment type="cofactor">
    <cofactor evidence="7">
        <name>heme</name>
        <dbReference type="ChEBI" id="CHEBI:30413"/>
    </cofactor>
</comment>
<keyword evidence="6" id="KW-0472">Membrane</keyword>
<protein>
    <recommendedName>
        <fullName evidence="11">Cytochrome P450</fullName>
    </recommendedName>
</protein>
<comment type="caution">
    <text evidence="9">The sequence shown here is derived from an EMBL/GenBank/DDBJ whole genome shotgun (WGS) entry which is preliminary data.</text>
</comment>
<reference evidence="9" key="1">
    <citation type="submission" date="2022-12" db="EMBL/GenBank/DDBJ databases">
        <title>Draft genome assemblies for two species of Escallonia (Escalloniales).</title>
        <authorList>
            <person name="Chanderbali A."/>
            <person name="Dervinis C."/>
            <person name="Anghel I."/>
            <person name="Soltis D."/>
            <person name="Soltis P."/>
            <person name="Zapata F."/>
        </authorList>
    </citation>
    <scope>NUCLEOTIDE SEQUENCE</scope>
    <source>
        <strain evidence="9">UCBG64.0493</strain>
        <tissue evidence="9">Leaf</tissue>
    </source>
</reference>
<dbReference type="GO" id="GO:0016020">
    <property type="term" value="C:membrane"/>
    <property type="evidence" value="ECO:0007669"/>
    <property type="project" value="UniProtKB-SubCell"/>
</dbReference>
<organism evidence="9 10">
    <name type="scientific">Escallonia herrerae</name>
    <dbReference type="NCBI Taxonomy" id="1293975"/>
    <lineage>
        <taxon>Eukaryota</taxon>
        <taxon>Viridiplantae</taxon>
        <taxon>Streptophyta</taxon>
        <taxon>Embryophyta</taxon>
        <taxon>Tracheophyta</taxon>
        <taxon>Spermatophyta</taxon>
        <taxon>Magnoliopsida</taxon>
        <taxon>eudicotyledons</taxon>
        <taxon>Gunneridae</taxon>
        <taxon>Pentapetalae</taxon>
        <taxon>asterids</taxon>
        <taxon>campanulids</taxon>
        <taxon>Escalloniales</taxon>
        <taxon>Escalloniaceae</taxon>
        <taxon>Escallonia</taxon>
    </lineage>
</organism>
<keyword evidence="7 8" id="KW-0408">Iron</keyword>
<dbReference type="InterPro" id="IPR017972">
    <property type="entry name" value="Cyt_P450_CS"/>
</dbReference>
<dbReference type="Gene3D" id="1.10.630.10">
    <property type="entry name" value="Cytochrome P450"/>
    <property type="match status" value="1"/>
</dbReference>
<dbReference type="Proteomes" id="UP001188597">
    <property type="component" value="Unassembled WGS sequence"/>
</dbReference>
<evidence type="ECO:0000256" key="3">
    <source>
        <dbReference type="ARBA" id="ARBA00022723"/>
    </source>
</evidence>
<dbReference type="InterPro" id="IPR002401">
    <property type="entry name" value="Cyt_P450_E_grp-I"/>
</dbReference>
<evidence type="ECO:0000313" key="9">
    <source>
        <dbReference type="EMBL" id="KAK2997925.1"/>
    </source>
</evidence>
<evidence type="ECO:0000256" key="8">
    <source>
        <dbReference type="RuleBase" id="RU000461"/>
    </source>
</evidence>
<dbReference type="GO" id="GO:0020037">
    <property type="term" value="F:heme binding"/>
    <property type="evidence" value="ECO:0007669"/>
    <property type="project" value="InterPro"/>
</dbReference>
<accession>A0AA88UXZ4</accession>
<proteinExistence type="inferred from homology"/>
<evidence type="ECO:0008006" key="11">
    <source>
        <dbReference type="Google" id="ProtNLM"/>
    </source>
</evidence>
<dbReference type="PANTHER" id="PTHR24298">
    <property type="entry name" value="FLAVONOID 3'-MONOOXYGENASE-RELATED"/>
    <property type="match status" value="1"/>
</dbReference>
<dbReference type="InterPro" id="IPR051103">
    <property type="entry name" value="Plant_metabolite_P450s"/>
</dbReference>
<dbReference type="PRINTS" id="PR00385">
    <property type="entry name" value="P450"/>
</dbReference>
<keyword evidence="5 8" id="KW-0560">Oxidoreductase</keyword>
<evidence type="ECO:0000256" key="5">
    <source>
        <dbReference type="ARBA" id="ARBA00023002"/>
    </source>
</evidence>
<evidence type="ECO:0000256" key="2">
    <source>
        <dbReference type="ARBA" id="ARBA00022692"/>
    </source>
</evidence>
<dbReference type="InterPro" id="IPR001128">
    <property type="entry name" value="Cyt_P450"/>
</dbReference>
<dbReference type="PRINTS" id="PR00463">
    <property type="entry name" value="EP450I"/>
</dbReference>
<dbReference type="PANTHER" id="PTHR24298:SF204">
    <property type="entry name" value="CYTOCHROME P450, FAMILY 712, SUBFAMILY A, POLYPEPTIDE 1"/>
    <property type="match status" value="1"/>
</dbReference>
<keyword evidence="10" id="KW-1185">Reference proteome</keyword>
<dbReference type="GO" id="GO:0016709">
    <property type="term" value="F:oxidoreductase activity, acting on paired donors, with incorporation or reduction of molecular oxygen, NAD(P)H as one donor, and incorporation of one atom of oxygen"/>
    <property type="evidence" value="ECO:0007669"/>
    <property type="project" value="TreeGrafter"/>
</dbReference>
<evidence type="ECO:0000313" key="10">
    <source>
        <dbReference type="Proteomes" id="UP001188597"/>
    </source>
</evidence>
<dbReference type="Pfam" id="PF00067">
    <property type="entry name" value="p450"/>
    <property type="match status" value="1"/>
</dbReference>
<keyword evidence="7 8" id="KW-0349">Heme</keyword>
<keyword evidence="3 7" id="KW-0479">Metal-binding</keyword>
<sequence>MKITIGASTSLVVSNAKVAREVLKIQDLNFSNRPRLQAENYEIYKRSSFFEAEYGPYWRFLKKICMTELLSTQQLNRFADIRKEELVKLLEVVLKSTKKNEACEVGAELMSMMNNVVCRLTMSTRCSEGSDESKKIREFTVGIVKVAAKFSMVEVWGPVKKFDLFGYGKKLRTALMEYDELVEKVMVEHERNRHGGERKRRDMMNILLEISEDEKAEVKLTRDNIKAFLLVSVALEWTLAEIINHPRVFDKLREEIKGVIGSNRLIEGSDVPNLPYLQAVVKEGLRLHPTVPPVMRQNKEDCVINGYHVATESRTIINLYAVMRDPDSWEDPSEFVPERYSTSARESHEFHYMPFGSGRRACPGSTLALAVMHVVIDLDYALRVDAPAALTAESSTEQKAAYEKWERSNRISLMIMKGSITTAIRGAILDSDNAKLYLALIEEQFQDSSKAHVTTLITKMVTLKYSGSNGIREHIFTDE</sequence>
<dbReference type="PROSITE" id="PS00086">
    <property type="entry name" value="CYTOCHROME_P450"/>
    <property type="match status" value="1"/>
</dbReference>
<dbReference type="EMBL" id="JAVXUP010003898">
    <property type="protein sequence ID" value="KAK2997925.1"/>
    <property type="molecule type" value="Genomic_DNA"/>
</dbReference>
<name>A0AA88UXZ4_9ASTE</name>
<evidence type="ECO:0000256" key="4">
    <source>
        <dbReference type="ARBA" id="ARBA00022989"/>
    </source>
</evidence>
<keyword evidence="4" id="KW-1133">Transmembrane helix</keyword>
<keyword evidence="2" id="KW-0812">Transmembrane</keyword>
<gene>
    <name evidence="9" type="ORF">RJ639_024867</name>
</gene>
<dbReference type="SUPFAM" id="SSF48264">
    <property type="entry name" value="Cytochrome P450"/>
    <property type="match status" value="1"/>
</dbReference>
<evidence type="ECO:0000256" key="1">
    <source>
        <dbReference type="ARBA" id="ARBA00004167"/>
    </source>
</evidence>